<comment type="similarity">
    <text evidence="10 12">Belongs to the fluoride channel Fluc/FEX (TC 1.A.43) family.</text>
</comment>
<evidence type="ECO:0000256" key="11">
    <source>
        <dbReference type="ARBA" id="ARBA00035585"/>
    </source>
</evidence>
<keyword evidence="8 12" id="KW-0472">Membrane</keyword>
<evidence type="ECO:0000256" key="4">
    <source>
        <dbReference type="ARBA" id="ARBA00022692"/>
    </source>
</evidence>
<keyword evidence="6 12" id="KW-0915">Sodium</keyword>
<comment type="activity regulation">
    <text evidence="12">Na(+) is not transported, but it plays an essential structural role and its presence is essential for fluoride channel function.</text>
</comment>
<feature type="transmembrane region" description="Helical" evidence="12">
    <location>
        <begin position="28"/>
        <end position="51"/>
    </location>
</feature>
<dbReference type="RefSeq" id="WP_271886681.1">
    <property type="nucleotide sequence ID" value="NZ_CP067136.1"/>
</dbReference>
<evidence type="ECO:0000313" key="14">
    <source>
        <dbReference type="Proteomes" id="UP001219349"/>
    </source>
</evidence>
<keyword evidence="12" id="KW-0813">Transport</keyword>
<dbReference type="EMBL" id="CP067136">
    <property type="protein sequence ID" value="WCR06881.1"/>
    <property type="molecule type" value="Genomic_DNA"/>
</dbReference>
<evidence type="ECO:0000256" key="9">
    <source>
        <dbReference type="ARBA" id="ARBA00023303"/>
    </source>
</evidence>
<keyword evidence="3" id="KW-0997">Cell inner membrane</keyword>
<comment type="function">
    <text evidence="12">Fluoride-specific ion channel. Important for reducing fluoride concentration in the cell, thus reducing its toxicity.</text>
</comment>
<dbReference type="Proteomes" id="UP001219349">
    <property type="component" value="Chromosome"/>
</dbReference>
<keyword evidence="7 12" id="KW-0406">Ion transport</keyword>
<keyword evidence="4 12" id="KW-0812">Transmembrane</keyword>
<feature type="transmembrane region" description="Helical" evidence="12">
    <location>
        <begin position="63"/>
        <end position="83"/>
    </location>
</feature>
<dbReference type="NCBIfam" id="NF010805">
    <property type="entry name" value="PRK14209.1"/>
    <property type="match status" value="1"/>
</dbReference>
<evidence type="ECO:0000256" key="3">
    <source>
        <dbReference type="ARBA" id="ARBA00022519"/>
    </source>
</evidence>
<keyword evidence="9 12" id="KW-0407">Ion channel</keyword>
<proteinExistence type="inferred from homology"/>
<evidence type="ECO:0000256" key="12">
    <source>
        <dbReference type="HAMAP-Rule" id="MF_00454"/>
    </source>
</evidence>
<feature type="binding site" evidence="12">
    <location>
        <position position="73"/>
    </location>
    <ligand>
        <name>Na(+)</name>
        <dbReference type="ChEBI" id="CHEBI:29101"/>
        <note>structural</note>
    </ligand>
</feature>
<protein>
    <recommendedName>
        <fullName evidence="12">Fluoride-specific ion channel FluC</fullName>
    </recommendedName>
</protein>
<evidence type="ECO:0000256" key="6">
    <source>
        <dbReference type="ARBA" id="ARBA00023053"/>
    </source>
</evidence>
<dbReference type="InterPro" id="IPR003691">
    <property type="entry name" value="FluC"/>
</dbReference>
<feature type="transmembrane region" description="Helical" evidence="12">
    <location>
        <begin position="95"/>
        <end position="118"/>
    </location>
</feature>
<dbReference type="Pfam" id="PF02537">
    <property type="entry name" value="CRCB"/>
    <property type="match status" value="1"/>
</dbReference>
<comment type="subcellular location">
    <subcellularLocation>
        <location evidence="1 12">Cell membrane</location>
        <topology evidence="1 12">Multi-pass membrane protein</topology>
    </subcellularLocation>
</comment>
<dbReference type="PANTHER" id="PTHR28259:SF1">
    <property type="entry name" value="FLUORIDE EXPORT PROTEIN 1-RELATED"/>
    <property type="match status" value="1"/>
</dbReference>
<evidence type="ECO:0000256" key="1">
    <source>
        <dbReference type="ARBA" id="ARBA00004651"/>
    </source>
</evidence>
<organism evidence="13 14">
    <name type="scientific">Paracoccus fistulariae</name>
    <dbReference type="NCBI Taxonomy" id="658446"/>
    <lineage>
        <taxon>Bacteria</taxon>
        <taxon>Pseudomonadati</taxon>
        <taxon>Pseudomonadota</taxon>
        <taxon>Alphaproteobacteria</taxon>
        <taxon>Rhodobacterales</taxon>
        <taxon>Paracoccaceae</taxon>
        <taxon>Paracoccus</taxon>
    </lineage>
</organism>
<dbReference type="PANTHER" id="PTHR28259">
    <property type="entry name" value="FLUORIDE EXPORT PROTEIN 1-RELATED"/>
    <property type="match status" value="1"/>
</dbReference>
<gene>
    <name evidence="12 13" type="primary">crcB</name>
    <name evidence="12" type="synonym">fluC</name>
    <name evidence="13" type="ORF">JHX87_15625</name>
</gene>
<dbReference type="HAMAP" id="MF_00454">
    <property type="entry name" value="FluC"/>
    <property type="match status" value="1"/>
</dbReference>
<keyword evidence="12" id="KW-0479">Metal-binding</keyword>
<evidence type="ECO:0000256" key="8">
    <source>
        <dbReference type="ARBA" id="ARBA00023136"/>
    </source>
</evidence>
<reference evidence="13 14" key="1">
    <citation type="submission" date="2021-01" db="EMBL/GenBank/DDBJ databases">
        <title>Biogeographic distribution of Paracoccus.</title>
        <authorList>
            <person name="Hollensteiner J."/>
            <person name="Leineberger J."/>
            <person name="Brinkhoff T."/>
            <person name="Daniel R."/>
        </authorList>
    </citation>
    <scope>NUCLEOTIDE SEQUENCE [LARGE SCALE GENOMIC DNA]</scope>
    <source>
        <strain evidence="13 14">KCTC 22803</strain>
    </source>
</reference>
<name>A0ABY7SJ92_9RHOB</name>
<evidence type="ECO:0000256" key="10">
    <source>
        <dbReference type="ARBA" id="ARBA00035120"/>
    </source>
</evidence>
<sequence>MMNAYLQVALGGAAGAMARFAVSRMAALWMPGFPAGTLIVNVLGSFAMGLLSVWMMLRIGTAWAPLLLTGLLGGFTTFSAFSLDALTLWERGQGGAAAGYVLLSVIASLIAVLAGAVMGRGIWA</sequence>
<dbReference type="NCBIfam" id="TIGR00494">
    <property type="entry name" value="crcB"/>
    <property type="match status" value="1"/>
</dbReference>
<keyword evidence="5 12" id="KW-1133">Transmembrane helix</keyword>
<evidence type="ECO:0000256" key="2">
    <source>
        <dbReference type="ARBA" id="ARBA00022475"/>
    </source>
</evidence>
<comment type="catalytic activity">
    <reaction evidence="11">
        <text>fluoride(in) = fluoride(out)</text>
        <dbReference type="Rhea" id="RHEA:76159"/>
        <dbReference type="ChEBI" id="CHEBI:17051"/>
    </reaction>
    <physiologicalReaction direction="left-to-right" evidence="11">
        <dbReference type="Rhea" id="RHEA:76160"/>
    </physiologicalReaction>
</comment>
<evidence type="ECO:0000313" key="13">
    <source>
        <dbReference type="EMBL" id="WCR06881.1"/>
    </source>
</evidence>
<evidence type="ECO:0000256" key="5">
    <source>
        <dbReference type="ARBA" id="ARBA00022989"/>
    </source>
</evidence>
<accession>A0ABY7SJ92</accession>
<keyword evidence="2 12" id="KW-1003">Cell membrane</keyword>
<keyword evidence="14" id="KW-1185">Reference proteome</keyword>
<evidence type="ECO:0000256" key="7">
    <source>
        <dbReference type="ARBA" id="ARBA00023065"/>
    </source>
</evidence>
<feature type="binding site" evidence="12">
    <location>
        <position position="76"/>
    </location>
    <ligand>
        <name>Na(+)</name>
        <dbReference type="ChEBI" id="CHEBI:29101"/>
        <note>structural</note>
    </ligand>
</feature>